<dbReference type="OrthoDB" id="10070917at2759"/>
<accession>A0A3P7EU24</accession>
<dbReference type="OMA" id="AFFTWVH"/>
<dbReference type="Proteomes" id="UP000270924">
    <property type="component" value="Unassembled WGS sequence"/>
</dbReference>
<dbReference type="Pfam" id="PF01055">
    <property type="entry name" value="Glyco_hydro_31_2nd"/>
    <property type="match status" value="1"/>
</dbReference>
<keyword evidence="8" id="KW-1185">Reference proteome</keyword>
<reference evidence="7 8" key="1">
    <citation type="submission" date="2018-11" db="EMBL/GenBank/DDBJ databases">
        <authorList>
            <consortium name="Pathogen Informatics"/>
        </authorList>
    </citation>
    <scope>NUCLEOTIDE SEQUENCE [LARGE SCALE GENOMIC DNA]</scope>
</reference>
<evidence type="ECO:0000256" key="2">
    <source>
        <dbReference type="ARBA" id="ARBA00022801"/>
    </source>
</evidence>
<dbReference type="InterPro" id="IPR017853">
    <property type="entry name" value="GH"/>
</dbReference>
<sequence length="666" mass="76843">MSTAPLHIGNLQIDFTKRLLSIDRFDVVINDNDNSTINIATATIPATIKQEEFKRTLTINIGCAIIDQTIQLNEYTINDNLLRIKINDGTELLIKYDRKEELYEKYEIEWTNIKCYHYMKDVIKADANSQWYGGPQIAQQTWPLAKTLQQFSPYLSSDILKVNYYTQFYHFHNNAKNNISGMERYWLCSSKFAIFVPDNIPLWTSYNYDKLSLQAQIDNSPYIGFFANTVAPSLSYSIFVAKCCTLREFHIAVHGNLYDSCKTIPDEAMIRKPIWSTWARYSEKVTQHDVLEFAQEILNNHAPICQLELDDNWATHYGDFDFNKVKFPDVEGMCKQLEQSNIRLTLWVHPFVSLISENGKNPTLRHLFVRDSNGQPGIVEWWQGQAYVIDFTNPEAVQWFCEQLEGMKKVGIFSFKFDAGEVTYLPEDVHLYSGASPNDFCEAYVRTAASFGSSVEVRVFRHTQSLPIFYRTMDRLSTWNNIGLNTLIPVVLNFGLHGYYYNLPDMIGGNGYGGEKCSKEFHVQSLIGCTVKANEFLLSMQFSYPPWQYDDELCDIFHRIMQKRNEMMNFLIEACRKSCKSGQPVIRPLWWLSEDPEALYSGDQFVIDDTMIVAPILTEGATSRNVFLPNGIWEHELTHNIYTGPSKLTIEAPLFHHAPPYFTSVE</sequence>
<dbReference type="GO" id="GO:0005975">
    <property type="term" value="P:carbohydrate metabolic process"/>
    <property type="evidence" value="ECO:0007669"/>
    <property type="project" value="InterPro"/>
</dbReference>
<dbReference type="InterPro" id="IPR048395">
    <property type="entry name" value="Glyco_hydro_31_C"/>
</dbReference>
<feature type="domain" description="Glycoside hydrolase family 31 TIM barrel" evidence="5">
    <location>
        <begin position="277"/>
        <end position="424"/>
    </location>
</feature>
<keyword evidence="2 4" id="KW-0378">Hydrolase</keyword>
<dbReference type="Gene3D" id="2.60.40.1180">
    <property type="entry name" value="Golgi alpha-mannosidase II"/>
    <property type="match status" value="1"/>
</dbReference>
<evidence type="ECO:0000259" key="5">
    <source>
        <dbReference type="Pfam" id="PF01055"/>
    </source>
</evidence>
<dbReference type="Pfam" id="PF21365">
    <property type="entry name" value="Glyco_hydro_31_3rd"/>
    <property type="match status" value="1"/>
</dbReference>
<dbReference type="InterPro" id="IPR000322">
    <property type="entry name" value="Glyco_hydro_31_TIM"/>
</dbReference>
<dbReference type="PANTHER" id="PTHR43053">
    <property type="entry name" value="GLYCOSIDASE FAMILY 31"/>
    <property type="match status" value="1"/>
</dbReference>
<evidence type="ECO:0000313" key="8">
    <source>
        <dbReference type="Proteomes" id="UP000270924"/>
    </source>
</evidence>
<dbReference type="GO" id="GO:0004553">
    <property type="term" value="F:hydrolase activity, hydrolyzing O-glycosyl compounds"/>
    <property type="evidence" value="ECO:0007669"/>
    <property type="project" value="InterPro"/>
</dbReference>
<evidence type="ECO:0008006" key="9">
    <source>
        <dbReference type="Google" id="ProtNLM"/>
    </source>
</evidence>
<feature type="domain" description="Glycosyl hydrolase family 31 C-terminal" evidence="6">
    <location>
        <begin position="582"/>
        <end position="659"/>
    </location>
</feature>
<dbReference type="AlphaFoldDB" id="A0A3P7EU24"/>
<dbReference type="PANTHER" id="PTHR43053:SF4">
    <property type="entry name" value="MYOGENESIS-REGULATING GLYCOSIDASE"/>
    <property type="match status" value="1"/>
</dbReference>
<dbReference type="CDD" id="cd06592">
    <property type="entry name" value="GH31_NET37"/>
    <property type="match status" value="1"/>
</dbReference>
<comment type="similarity">
    <text evidence="1 4">Belongs to the glycosyl hydrolase 31 family.</text>
</comment>
<gene>
    <name evidence="7" type="ORF">WBA_LOCUS10993</name>
</gene>
<evidence type="ECO:0000256" key="4">
    <source>
        <dbReference type="RuleBase" id="RU361185"/>
    </source>
</evidence>
<dbReference type="InterPro" id="IPR013780">
    <property type="entry name" value="Glyco_hydro_b"/>
</dbReference>
<evidence type="ECO:0000313" key="7">
    <source>
        <dbReference type="EMBL" id="VDM20044.1"/>
    </source>
</evidence>
<proteinExistence type="inferred from homology"/>
<organism evidence="7 8">
    <name type="scientific">Wuchereria bancrofti</name>
    <dbReference type="NCBI Taxonomy" id="6293"/>
    <lineage>
        <taxon>Eukaryota</taxon>
        <taxon>Metazoa</taxon>
        <taxon>Ecdysozoa</taxon>
        <taxon>Nematoda</taxon>
        <taxon>Chromadorea</taxon>
        <taxon>Rhabditida</taxon>
        <taxon>Spirurina</taxon>
        <taxon>Spiruromorpha</taxon>
        <taxon>Filarioidea</taxon>
        <taxon>Onchocercidae</taxon>
        <taxon>Wuchereria</taxon>
    </lineage>
</organism>
<evidence type="ECO:0000256" key="1">
    <source>
        <dbReference type="ARBA" id="ARBA00007806"/>
    </source>
</evidence>
<dbReference type="SUPFAM" id="SSF51445">
    <property type="entry name" value="(Trans)glycosidases"/>
    <property type="match status" value="1"/>
</dbReference>
<protein>
    <recommendedName>
        <fullName evidence="9">Glycosyl hydrolase family 31 protein</fullName>
    </recommendedName>
</protein>
<dbReference type="InterPro" id="IPR050985">
    <property type="entry name" value="Alpha-glycosidase_related"/>
</dbReference>
<dbReference type="Gene3D" id="3.20.20.80">
    <property type="entry name" value="Glycosidases"/>
    <property type="match status" value="1"/>
</dbReference>
<evidence type="ECO:0000256" key="3">
    <source>
        <dbReference type="ARBA" id="ARBA00023295"/>
    </source>
</evidence>
<name>A0A3P7EU24_WUCBA</name>
<dbReference type="SUPFAM" id="SSF51011">
    <property type="entry name" value="Glycosyl hydrolase domain"/>
    <property type="match status" value="1"/>
</dbReference>
<dbReference type="InParanoid" id="A0A3P7EU24"/>
<dbReference type="EMBL" id="UYWW01012250">
    <property type="protein sequence ID" value="VDM20044.1"/>
    <property type="molecule type" value="Genomic_DNA"/>
</dbReference>
<keyword evidence="3 4" id="KW-0326">Glycosidase</keyword>
<evidence type="ECO:0000259" key="6">
    <source>
        <dbReference type="Pfam" id="PF21365"/>
    </source>
</evidence>